<dbReference type="PANTHER" id="PTHR44936:SF10">
    <property type="entry name" value="SENSOR PROTEIN RSTB"/>
    <property type="match status" value="1"/>
</dbReference>
<dbReference type="InterPro" id="IPR013656">
    <property type="entry name" value="PAS_4"/>
</dbReference>
<evidence type="ECO:0000256" key="9">
    <source>
        <dbReference type="ARBA" id="ARBA00022840"/>
    </source>
</evidence>
<keyword evidence="10" id="KW-0472">Membrane</keyword>
<dbReference type="InterPro" id="IPR003661">
    <property type="entry name" value="HisK_dim/P_dom"/>
</dbReference>
<dbReference type="Gene3D" id="3.30.565.10">
    <property type="entry name" value="Histidine kinase-like ATPase, C-terminal domain"/>
    <property type="match status" value="1"/>
</dbReference>
<evidence type="ECO:0000313" key="14">
    <source>
        <dbReference type="Proteomes" id="UP000501466"/>
    </source>
</evidence>
<evidence type="ECO:0000256" key="2">
    <source>
        <dbReference type="ARBA" id="ARBA00004651"/>
    </source>
</evidence>
<dbReference type="SUPFAM" id="SSF158472">
    <property type="entry name" value="HAMP domain-like"/>
    <property type="match status" value="1"/>
</dbReference>
<keyword evidence="5" id="KW-0597">Phosphoprotein</keyword>
<dbReference type="Pfam" id="PF00672">
    <property type="entry name" value="HAMP"/>
    <property type="match status" value="1"/>
</dbReference>
<feature type="transmembrane region" description="Helical" evidence="10">
    <location>
        <begin position="47"/>
        <end position="71"/>
    </location>
</feature>
<feature type="transmembrane region" description="Helical" evidence="10">
    <location>
        <begin position="289"/>
        <end position="309"/>
    </location>
</feature>
<dbReference type="Gene3D" id="6.10.340.10">
    <property type="match status" value="1"/>
</dbReference>
<dbReference type="SMART" id="SM00304">
    <property type="entry name" value="HAMP"/>
    <property type="match status" value="1"/>
</dbReference>
<dbReference type="PANTHER" id="PTHR44936">
    <property type="entry name" value="SENSOR PROTEIN CREC"/>
    <property type="match status" value="1"/>
</dbReference>
<dbReference type="InterPro" id="IPR036890">
    <property type="entry name" value="HATPase_C_sf"/>
</dbReference>
<dbReference type="CDD" id="cd06225">
    <property type="entry name" value="HAMP"/>
    <property type="match status" value="1"/>
</dbReference>
<dbReference type="GO" id="GO:0005524">
    <property type="term" value="F:ATP binding"/>
    <property type="evidence" value="ECO:0007669"/>
    <property type="project" value="UniProtKB-KW"/>
</dbReference>
<evidence type="ECO:0000256" key="4">
    <source>
        <dbReference type="ARBA" id="ARBA00022475"/>
    </source>
</evidence>
<dbReference type="InterPro" id="IPR035965">
    <property type="entry name" value="PAS-like_dom_sf"/>
</dbReference>
<dbReference type="SUPFAM" id="SSF55785">
    <property type="entry name" value="PYP-like sensor domain (PAS domain)"/>
    <property type="match status" value="1"/>
</dbReference>
<dbReference type="Pfam" id="PF00512">
    <property type="entry name" value="HisKA"/>
    <property type="match status" value="1"/>
</dbReference>
<dbReference type="Gene3D" id="1.10.287.130">
    <property type="match status" value="1"/>
</dbReference>
<evidence type="ECO:0000256" key="8">
    <source>
        <dbReference type="ARBA" id="ARBA00022777"/>
    </source>
</evidence>
<comment type="catalytic activity">
    <reaction evidence="1">
        <text>ATP + protein L-histidine = ADP + protein N-phospho-L-histidine.</text>
        <dbReference type="EC" id="2.7.13.3"/>
    </reaction>
</comment>
<evidence type="ECO:0000259" key="11">
    <source>
        <dbReference type="PROSITE" id="PS50109"/>
    </source>
</evidence>
<dbReference type="SUPFAM" id="SSF55874">
    <property type="entry name" value="ATPase domain of HSP90 chaperone/DNA topoisomerase II/histidine kinase"/>
    <property type="match status" value="1"/>
</dbReference>
<dbReference type="Pfam" id="PF08448">
    <property type="entry name" value="PAS_4"/>
    <property type="match status" value="1"/>
</dbReference>
<evidence type="ECO:0000256" key="3">
    <source>
        <dbReference type="ARBA" id="ARBA00012438"/>
    </source>
</evidence>
<dbReference type="InterPro" id="IPR003660">
    <property type="entry name" value="HAMP_dom"/>
</dbReference>
<dbReference type="SMART" id="SM00387">
    <property type="entry name" value="HATPase_c"/>
    <property type="match status" value="1"/>
</dbReference>
<evidence type="ECO:0000256" key="6">
    <source>
        <dbReference type="ARBA" id="ARBA00022679"/>
    </source>
</evidence>
<dbReference type="CDD" id="cd00075">
    <property type="entry name" value="HATPase"/>
    <property type="match status" value="1"/>
</dbReference>
<dbReference type="EC" id="2.7.13.3" evidence="3"/>
<feature type="transmembrane region" description="Helical" evidence="10">
    <location>
        <begin position="14"/>
        <end position="35"/>
    </location>
</feature>
<dbReference type="PRINTS" id="PR00344">
    <property type="entry name" value="BCTRLSENSOR"/>
</dbReference>
<keyword evidence="4" id="KW-1003">Cell membrane</keyword>
<gene>
    <name evidence="13" type="ORF">THMIRHAT_20120</name>
</gene>
<dbReference type="AlphaFoldDB" id="A0A6F8PQA6"/>
<dbReference type="PIRSF" id="PIRSF037532">
    <property type="entry name" value="STHK_NtrY"/>
    <property type="match status" value="1"/>
</dbReference>
<keyword evidence="9" id="KW-0067">ATP-binding</keyword>
<dbReference type="InterPro" id="IPR005467">
    <property type="entry name" value="His_kinase_dom"/>
</dbReference>
<dbReference type="SMART" id="SM00388">
    <property type="entry name" value="HisKA"/>
    <property type="match status" value="1"/>
</dbReference>
<keyword evidence="8 13" id="KW-0418">Kinase</keyword>
<evidence type="ECO:0000256" key="10">
    <source>
        <dbReference type="SAM" id="Phobius"/>
    </source>
</evidence>
<feature type="domain" description="HAMP" evidence="12">
    <location>
        <begin position="313"/>
        <end position="365"/>
    </location>
</feature>
<dbReference type="PROSITE" id="PS50885">
    <property type="entry name" value="HAMP"/>
    <property type="match status" value="1"/>
</dbReference>
<feature type="domain" description="Histidine kinase" evidence="11">
    <location>
        <begin position="510"/>
        <end position="724"/>
    </location>
</feature>
<protein>
    <recommendedName>
        <fullName evidence="3">histidine kinase</fullName>
        <ecNumber evidence="3">2.7.13.3</ecNumber>
    </recommendedName>
</protein>
<accession>A0A6F8PQA6</accession>
<feature type="transmembrane region" description="Helical" evidence="10">
    <location>
        <begin position="83"/>
        <end position="106"/>
    </location>
</feature>
<evidence type="ECO:0000259" key="12">
    <source>
        <dbReference type="PROSITE" id="PS50885"/>
    </source>
</evidence>
<dbReference type="PROSITE" id="PS50109">
    <property type="entry name" value="HIS_KIN"/>
    <property type="match status" value="1"/>
</dbReference>
<keyword evidence="7" id="KW-0547">Nucleotide-binding</keyword>
<dbReference type="EMBL" id="AP021888">
    <property type="protein sequence ID" value="BBP44266.1"/>
    <property type="molecule type" value="Genomic_DNA"/>
</dbReference>
<organism evidence="13 14">
    <name type="scientific">Thiosulfativibrio zosterae</name>
    <dbReference type="NCBI Taxonomy" id="2675053"/>
    <lineage>
        <taxon>Bacteria</taxon>
        <taxon>Pseudomonadati</taxon>
        <taxon>Pseudomonadota</taxon>
        <taxon>Gammaproteobacteria</taxon>
        <taxon>Thiotrichales</taxon>
        <taxon>Piscirickettsiaceae</taxon>
        <taxon>Thiosulfativibrio</taxon>
    </lineage>
</organism>
<dbReference type="InterPro" id="IPR036097">
    <property type="entry name" value="HisK_dim/P_sf"/>
</dbReference>
<keyword evidence="6" id="KW-0808">Transferase</keyword>
<proteinExistence type="predicted"/>
<keyword evidence="10" id="KW-1133">Transmembrane helix</keyword>
<dbReference type="InterPro" id="IPR050980">
    <property type="entry name" value="2C_sensor_his_kinase"/>
</dbReference>
<evidence type="ECO:0000256" key="1">
    <source>
        <dbReference type="ARBA" id="ARBA00000085"/>
    </source>
</evidence>
<dbReference type="GO" id="GO:0000155">
    <property type="term" value="F:phosphorelay sensor kinase activity"/>
    <property type="evidence" value="ECO:0007669"/>
    <property type="project" value="InterPro"/>
</dbReference>
<dbReference type="KEGG" id="tzo:THMIRHAT_20120"/>
<dbReference type="Proteomes" id="UP000501466">
    <property type="component" value="Chromosome"/>
</dbReference>
<dbReference type="GO" id="GO:0005886">
    <property type="term" value="C:plasma membrane"/>
    <property type="evidence" value="ECO:0007669"/>
    <property type="project" value="UniProtKB-SubCell"/>
</dbReference>
<sequence>MAGSLNKRQFIKQYGWLLALSSILLMLLVVMSHILQNASEFAEFYTWLLLLSFVGVATLTGFLIKTLYQLYLQQKENVPGIKLTIKLTSILSLVVGIPIAIIYYFAVSFIHQGIDQWFDVKTEQALRSAVELVKSTQDDQVRNHLNNVFSQAISLTPALISDPISAIDKLRSQLNAQEASLYSKNGQLVAYSTLFSVNILPSQPSKSLFQQLRQQRTYAALEVSPGVEKAHQVIRILVPINDNQMQVEYTLQVIFPIQDNITRLANEVRIASGQYQELSYLKGPLKTSFILILSMVLLLTLVTAVLFTIQTIQNMAHPIRVLAKGTQAVMDGDYTVAMPIETQDEFGQLIQSFNKMTQQIAKARNDIKFGHQQTEVQKLYLQTIIKTLKSGVLTFNANRHFKTANDAANDILNVNFHKHLGKPLQEVLLLPEFEHLHPVYEQIFEFFKQQPNWNHQLTFDCIQGQKILLIHGSTLPSLDQDAGGYVVVIEDITQIVQAQLHAAWSDVAQRLAHEIKNPLTPIQLSAERLNYKLSSKLEGDDKDLLSRMTHTITEQVDAMKNLVQAFTEYADTPEINLRKMNINTLIEDIVGMYRDPQANWYITCELDETFPTIQADSAKLRQLLHNLVKNALEACENQTDTLITISTLNQPKEHQLLLSICDNGPGIPAEAKNWIFEPYATNKPKGTGLGLAIVKKIVDEHQGTIRVETAPTGGTCFIITLKTP</sequence>
<name>A0A6F8PQA6_9GAMM</name>
<evidence type="ECO:0000256" key="7">
    <source>
        <dbReference type="ARBA" id="ARBA00022741"/>
    </source>
</evidence>
<keyword evidence="14" id="KW-1185">Reference proteome</keyword>
<reference evidence="14" key="1">
    <citation type="submission" date="2019-11" db="EMBL/GenBank/DDBJ databases">
        <title>Isolation and characterization of two novel species in the genus Thiomicrorhabdus.</title>
        <authorList>
            <person name="Mochizuki J."/>
            <person name="Kojima H."/>
            <person name="Fukui M."/>
        </authorList>
    </citation>
    <scope>NUCLEOTIDE SEQUENCE [LARGE SCALE GENOMIC DNA]</scope>
    <source>
        <strain evidence="14">AkT22</strain>
    </source>
</reference>
<dbReference type="SUPFAM" id="SSF47384">
    <property type="entry name" value="Homodimeric domain of signal transducing histidine kinase"/>
    <property type="match status" value="1"/>
</dbReference>
<evidence type="ECO:0000313" key="13">
    <source>
        <dbReference type="EMBL" id="BBP44266.1"/>
    </source>
</evidence>
<keyword evidence="10" id="KW-0812">Transmembrane</keyword>
<dbReference type="Gene3D" id="3.30.450.20">
    <property type="entry name" value="PAS domain"/>
    <property type="match status" value="1"/>
</dbReference>
<dbReference type="RefSeq" id="WP_173291998.1">
    <property type="nucleotide sequence ID" value="NZ_AP021888.1"/>
</dbReference>
<dbReference type="CDD" id="cd00082">
    <property type="entry name" value="HisKA"/>
    <property type="match status" value="1"/>
</dbReference>
<evidence type="ECO:0000256" key="5">
    <source>
        <dbReference type="ARBA" id="ARBA00022553"/>
    </source>
</evidence>
<dbReference type="Pfam" id="PF02518">
    <property type="entry name" value="HATPase_c"/>
    <property type="match status" value="1"/>
</dbReference>
<dbReference type="InterPro" id="IPR004358">
    <property type="entry name" value="Sig_transdc_His_kin-like_C"/>
</dbReference>
<comment type="subcellular location">
    <subcellularLocation>
        <location evidence="2">Cell membrane</location>
        <topology evidence="2">Multi-pass membrane protein</topology>
    </subcellularLocation>
</comment>
<dbReference type="InterPro" id="IPR017232">
    <property type="entry name" value="NtrY"/>
</dbReference>
<dbReference type="InterPro" id="IPR003594">
    <property type="entry name" value="HATPase_dom"/>
</dbReference>